<dbReference type="InterPro" id="IPR029058">
    <property type="entry name" value="AB_hydrolase_fold"/>
</dbReference>
<protein>
    <recommendedName>
        <fullName evidence="3">Alpha/beta hydrolase</fullName>
    </recommendedName>
</protein>
<accession>A0A6P0UYB1</accession>
<dbReference type="RefSeq" id="WP_163608710.1">
    <property type="nucleotide sequence ID" value="NZ_JAABOO010000004.1"/>
</dbReference>
<proteinExistence type="predicted"/>
<dbReference type="AlphaFoldDB" id="A0A6P0UYB1"/>
<evidence type="ECO:0008006" key="3">
    <source>
        <dbReference type="Google" id="ProtNLM"/>
    </source>
</evidence>
<comment type="caution">
    <text evidence="1">The sequence shown here is derived from an EMBL/GenBank/DDBJ whole genome shotgun (WGS) entry which is preliminary data.</text>
</comment>
<gene>
    <name evidence="1" type="ORF">GWK08_18425</name>
</gene>
<name>A0A6P0UYB1_9FLAO</name>
<dbReference type="SUPFAM" id="SSF53474">
    <property type="entry name" value="alpha/beta-Hydrolases"/>
    <property type="match status" value="1"/>
</dbReference>
<sequence length="457" mass="53088">MKIFLYAISICFSTIVYAQEFRIHKGQVIDFVAMVNDSLKESYSIYLPKSFDEQKKWPVIYVFDPEKDGKKGVSAFSEGAEKFGYIVVGSNNIDDGSPQLNFRAFQRLSKEISTLFPIDESGVYVAGFSGAARLASSIAILSSKIKGVIACNAGFSSAYQPRKNTFSFVGIVGDTDFNFVELQNTVAFLKRRKFEAELFVFEGEHEWPPKFYLTKAIGSLELKRMTKGEKEKDETFAKTLYEEDYRNVQSLISKQQPTRAIEELDRMRTSYRFYFEVDSLKNKERSIRRTPILRKKISSERQALAEERLRRLDYIDIFSEDIDTIFMDNLGWWESEIKILDELIKGENKEKQKMGKRLKDLLYQLGTETAEGLDAGKYKEKVLYLQIFRTLADPKAYDAYLKIMVLSSRDQNFDMALYYTEELLKNGFKDKDKLYEEQGMSLLRIQPEFIELIRKYL</sequence>
<keyword evidence="2" id="KW-1185">Reference proteome</keyword>
<evidence type="ECO:0000313" key="2">
    <source>
        <dbReference type="Proteomes" id="UP000468581"/>
    </source>
</evidence>
<organism evidence="1 2">
    <name type="scientific">Leptobacterium flavescens</name>
    <dbReference type="NCBI Taxonomy" id="472055"/>
    <lineage>
        <taxon>Bacteria</taxon>
        <taxon>Pseudomonadati</taxon>
        <taxon>Bacteroidota</taxon>
        <taxon>Flavobacteriia</taxon>
        <taxon>Flavobacteriales</taxon>
        <taxon>Flavobacteriaceae</taxon>
        <taxon>Leptobacterium</taxon>
    </lineage>
</organism>
<dbReference type="Gene3D" id="3.40.50.1820">
    <property type="entry name" value="alpha/beta hydrolase"/>
    <property type="match status" value="1"/>
</dbReference>
<evidence type="ECO:0000313" key="1">
    <source>
        <dbReference type="EMBL" id="NER15436.1"/>
    </source>
</evidence>
<reference evidence="1 2" key="1">
    <citation type="submission" date="2020-01" db="EMBL/GenBank/DDBJ databases">
        <title>Leptobacterium flavescens.</title>
        <authorList>
            <person name="Wang G."/>
        </authorList>
    </citation>
    <scope>NUCLEOTIDE SEQUENCE [LARGE SCALE GENOMIC DNA]</scope>
    <source>
        <strain evidence="1 2">KCTC 22160</strain>
    </source>
</reference>
<dbReference type="EMBL" id="JAABOO010000004">
    <property type="protein sequence ID" value="NER15436.1"/>
    <property type="molecule type" value="Genomic_DNA"/>
</dbReference>
<dbReference type="Proteomes" id="UP000468581">
    <property type="component" value="Unassembled WGS sequence"/>
</dbReference>